<dbReference type="InterPro" id="IPR021005">
    <property type="entry name" value="Znf_CGNR"/>
</dbReference>
<dbReference type="SUPFAM" id="SSF160904">
    <property type="entry name" value="Jann2411-like"/>
    <property type="match status" value="1"/>
</dbReference>
<dbReference type="Pfam" id="PF07336">
    <property type="entry name" value="ABATE"/>
    <property type="match status" value="1"/>
</dbReference>
<reference evidence="2 3" key="1">
    <citation type="submission" date="2019-02" db="EMBL/GenBank/DDBJ databases">
        <title>Draft genome sequence of Amycolatopsis sp. 8-3EHSu isolated from roots of Suaeda maritima.</title>
        <authorList>
            <person name="Duangmal K."/>
            <person name="Chantavorakit T."/>
        </authorList>
    </citation>
    <scope>NUCLEOTIDE SEQUENCE [LARGE SCALE GENOMIC DNA]</scope>
    <source>
        <strain evidence="2 3">8-3EHSu</strain>
    </source>
</reference>
<dbReference type="OrthoDB" id="3211108at2"/>
<organism evidence="2 3">
    <name type="scientific">Amycolatopsis suaedae</name>
    <dbReference type="NCBI Taxonomy" id="2510978"/>
    <lineage>
        <taxon>Bacteria</taxon>
        <taxon>Bacillati</taxon>
        <taxon>Actinomycetota</taxon>
        <taxon>Actinomycetes</taxon>
        <taxon>Pseudonocardiales</taxon>
        <taxon>Pseudonocardiaceae</taxon>
        <taxon>Amycolatopsis</taxon>
    </lineage>
</organism>
<name>A0A4Q7J4J9_9PSEU</name>
<dbReference type="Proteomes" id="UP000292003">
    <property type="component" value="Unassembled WGS sequence"/>
</dbReference>
<dbReference type="InterPro" id="IPR023286">
    <property type="entry name" value="ABATE_dom_sf"/>
</dbReference>
<dbReference type="PANTHER" id="PTHR35525">
    <property type="entry name" value="BLL6575 PROTEIN"/>
    <property type="match status" value="1"/>
</dbReference>
<feature type="domain" description="Zinc finger CGNR" evidence="1">
    <location>
        <begin position="125"/>
        <end position="164"/>
    </location>
</feature>
<accession>A0A4Q7J4J9</accession>
<evidence type="ECO:0000313" key="2">
    <source>
        <dbReference type="EMBL" id="RZQ61626.1"/>
    </source>
</evidence>
<comment type="caution">
    <text evidence="2">The sequence shown here is derived from an EMBL/GenBank/DDBJ whole genome shotgun (WGS) entry which is preliminary data.</text>
</comment>
<protein>
    <recommendedName>
        <fullName evidence="1">Zinc finger CGNR domain-containing protein</fullName>
    </recommendedName>
</protein>
<proteinExistence type="predicted"/>
<dbReference type="Pfam" id="PF11706">
    <property type="entry name" value="zf-CGNR"/>
    <property type="match status" value="1"/>
</dbReference>
<dbReference type="Gene3D" id="1.10.3300.10">
    <property type="entry name" value="Jann2411-like domain"/>
    <property type="match status" value="1"/>
</dbReference>
<keyword evidence="3" id="KW-1185">Reference proteome</keyword>
<dbReference type="PANTHER" id="PTHR35525:SF3">
    <property type="entry name" value="BLL6575 PROTEIN"/>
    <property type="match status" value="1"/>
</dbReference>
<sequence length="168" mass="18741">MTEFPILGTEPFAVELANTLYRDGTEVIDFLGGDWFAEIGHPAPAGDARDLRDRVHRLFDAAATGREPDQADVDELNRLAATAPTVVRLDWRAGRRTARRLSQAEDASLGRIAAEAVELLGGSELRRCEGPGCAMLFVRGHARRRFCYPGCGQRGRQARYYRRKRGIR</sequence>
<dbReference type="AlphaFoldDB" id="A0A4Q7J4J9"/>
<gene>
    <name evidence="2" type="ORF">EWH70_21915</name>
</gene>
<dbReference type="EMBL" id="SFCC01000011">
    <property type="protein sequence ID" value="RZQ61626.1"/>
    <property type="molecule type" value="Genomic_DNA"/>
</dbReference>
<dbReference type="InterPro" id="IPR010852">
    <property type="entry name" value="ABATE"/>
</dbReference>
<dbReference type="RefSeq" id="WP_130477359.1">
    <property type="nucleotide sequence ID" value="NZ_SFCC01000011.1"/>
</dbReference>
<evidence type="ECO:0000313" key="3">
    <source>
        <dbReference type="Proteomes" id="UP000292003"/>
    </source>
</evidence>
<evidence type="ECO:0000259" key="1">
    <source>
        <dbReference type="Pfam" id="PF11706"/>
    </source>
</evidence>